<organism evidence="3">
    <name type="scientific">Pseudothermotoga hypogea</name>
    <dbReference type="NCBI Taxonomy" id="57487"/>
    <lineage>
        <taxon>Bacteria</taxon>
        <taxon>Thermotogati</taxon>
        <taxon>Thermotogota</taxon>
        <taxon>Thermotogae</taxon>
        <taxon>Thermotogales</taxon>
        <taxon>Thermotogaceae</taxon>
        <taxon>Pseudothermotoga</taxon>
    </lineage>
</organism>
<keyword evidence="1" id="KW-0051">Antiviral defense</keyword>
<feature type="domain" description="CRISPR type III-associated protein" evidence="2">
    <location>
        <begin position="10"/>
        <end position="211"/>
    </location>
</feature>
<dbReference type="AlphaFoldDB" id="A0A832MQF6"/>
<comment type="caution">
    <text evidence="3">The sequence shown here is derived from an EMBL/GenBank/DDBJ whole genome shotgun (WGS) entry which is preliminary data.</text>
</comment>
<dbReference type="InterPro" id="IPR005537">
    <property type="entry name" value="RAMP_III_fam"/>
</dbReference>
<dbReference type="InterPro" id="IPR007522">
    <property type="entry name" value="CRISPR-assoc_prot_TM1795"/>
</dbReference>
<evidence type="ECO:0000256" key="1">
    <source>
        <dbReference type="ARBA" id="ARBA00023118"/>
    </source>
</evidence>
<accession>A0A832MQF6</accession>
<proteinExistence type="predicted"/>
<evidence type="ECO:0000259" key="2">
    <source>
        <dbReference type="Pfam" id="PF03787"/>
    </source>
</evidence>
<dbReference type="GO" id="GO:0051607">
    <property type="term" value="P:defense response to virus"/>
    <property type="evidence" value="ECO:0007669"/>
    <property type="project" value="UniProtKB-KW"/>
</dbReference>
<reference evidence="3" key="1">
    <citation type="journal article" date="2020" name="mSystems">
        <title>Genome- and Community-Level Interaction Insights into Carbon Utilization and Element Cycling Functions of Hydrothermarchaeota in Hydrothermal Sediment.</title>
        <authorList>
            <person name="Zhou Z."/>
            <person name="Liu Y."/>
            <person name="Xu W."/>
            <person name="Pan J."/>
            <person name="Luo Z.H."/>
            <person name="Li M."/>
        </authorList>
    </citation>
    <scope>NUCLEOTIDE SEQUENCE [LARGE SCALE GENOMIC DNA]</scope>
    <source>
        <strain evidence="3">SpSt-86</strain>
    </source>
</reference>
<dbReference type="EMBL" id="DTKQ01000057">
    <property type="protein sequence ID" value="HGZ80275.1"/>
    <property type="molecule type" value="Genomic_DNA"/>
</dbReference>
<gene>
    <name evidence="3" type="primary">cmr1</name>
    <name evidence="3" type="ORF">ENW55_09885</name>
</gene>
<dbReference type="NCBIfam" id="TIGR01894">
    <property type="entry name" value="cas_TM1795_cmr1"/>
    <property type="match status" value="1"/>
</dbReference>
<evidence type="ECO:0000313" key="3">
    <source>
        <dbReference type="EMBL" id="HGZ80275.1"/>
    </source>
</evidence>
<sequence length="460" mass="52932">MSFERLEVECRVITPMFSRGAQQSSSGQYPFELRPQSIKGVLRFWFRAVAPLVINVYELDVDGLPEKEKKKWRNVKYKGLKFLEGLIFGSQERRAPFGLMVNPFDRVQTKSLGQIEIEYKVKFKNQLIKSMGSGNLITTYDYIFYGLYDTPKMTVSEKGTVSEYLPQDSILTLTFFFHDPKVKEIILSLLQLISIFSGFGAKTRKGFGGFEIVKPQGYQRAVEKYKDVIEKVTNAIKEFIEEHNSKSEVPKLVLGRTNFNGLPEFPSFTHCKVFKLDNLADSAPMNVFKQLYEIRFDIQKKEVIERGWYQELKHKLRHLTGDCVEDLKDALLKGRHQVTIPPSIMGLPLQYQNLQDKHNPNFFKGIKVILYSSLEEVEQMRNDEIEGRKASPLFISIHKFSDVWKPIVLILESKITSKANLGLEKDVQTMGAISKAFEVIGFEDYKELEDKIKNMGGVCI</sequence>
<protein>
    <submittedName>
        <fullName evidence="3">Type III-B CRISPR module RAMP protein Cmr1</fullName>
    </submittedName>
</protein>
<name>A0A832MQF6_9THEM</name>
<dbReference type="Pfam" id="PF03787">
    <property type="entry name" value="RAMPs"/>
    <property type="match status" value="1"/>
</dbReference>